<dbReference type="SMART" id="SM00567">
    <property type="entry name" value="EZ_HEAT"/>
    <property type="match status" value="6"/>
</dbReference>
<dbReference type="InterPro" id="IPR016024">
    <property type="entry name" value="ARM-type_fold"/>
</dbReference>
<dbReference type="Gene3D" id="1.25.10.10">
    <property type="entry name" value="Leucine-rich Repeat Variant"/>
    <property type="match status" value="3"/>
</dbReference>
<evidence type="ECO:0008006" key="4">
    <source>
        <dbReference type="Google" id="ProtNLM"/>
    </source>
</evidence>
<dbReference type="Pfam" id="PF13646">
    <property type="entry name" value="HEAT_2"/>
    <property type="match status" value="1"/>
</dbReference>
<name>A0A843YCD0_9RHOB</name>
<protein>
    <recommendedName>
        <fullName evidence="4">HEAT repeat protein</fullName>
    </recommendedName>
</protein>
<dbReference type="PANTHER" id="PTHR12697:SF5">
    <property type="entry name" value="DEOXYHYPUSINE HYDROXYLASE"/>
    <property type="match status" value="1"/>
</dbReference>
<gene>
    <name evidence="2" type="ORF">GFB49_01575</name>
</gene>
<dbReference type="AlphaFoldDB" id="A0A843YCD0"/>
<dbReference type="InterPro" id="IPR004155">
    <property type="entry name" value="PBS_lyase_HEAT"/>
</dbReference>
<keyword evidence="3" id="KW-1185">Reference proteome</keyword>
<feature type="region of interest" description="Disordered" evidence="1">
    <location>
        <begin position="455"/>
        <end position="495"/>
    </location>
</feature>
<dbReference type="RefSeq" id="WP_153214047.1">
    <property type="nucleotide sequence ID" value="NZ_WIBF01000001.1"/>
</dbReference>
<dbReference type="PANTHER" id="PTHR12697">
    <property type="entry name" value="PBS LYASE HEAT-LIKE PROTEIN"/>
    <property type="match status" value="1"/>
</dbReference>
<dbReference type="EMBL" id="WIBF01000001">
    <property type="protein sequence ID" value="MQQ07134.1"/>
    <property type="molecule type" value="Genomic_DNA"/>
</dbReference>
<proteinExistence type="predicted"/>
<dbReference type="InterPro" id="IPR011989">
    <property type="entry name" value="ARM-like"/>
</dbReference>
<evidence type="ECO:0000256" key="1">
    <source>
        <dbReference type="SAM" id="MobiDB-lite"/>
    </source>
</evidence>
<comment type="caution">
    <text evidence="2">The sequence shown here is derived from an EMBL/GenBank/DDBJ whole genome shotgun (WGS) entry which is preliminary data.</text>
</comment>
<dbReference type="SUPFAM" id="SSF48371">
    <property type="entry name" value="ARM repeat"/>
    <property type="match status" value="2"/>
</dbReference>
<dbReference type="GO" id="GO:0016491">
    <property type="term" value="F:oxidoreductase activity"/>
    <property type="evidence" value="ECO:0007669"/>
    <property type="project" value="TreeGrafter"/>
</dbReference>
<evidence type="ECO:0000313" key="3">
    <source>
        <dbReference type="Proteomes" id="UP000444174"/>
    </source>
</evidence>
<organism evidence="2 3">
    <name type="scientific">Tritonibacter litoralis</name>
    <dbReference type="NCBI Taxonomy" id="2662264"/>
    <lineage>
        <taxon>Bacteria</taxon>
        <taxon>Pseudomonadati</taxon>
        <taxon>Pseudomonadota</taxon>
        <taxon>Alphaproteobacteria</taxon>
        <taxon>Rhodobacterales</taxon>
        <taxon>Paracoccaceae</taxon>
        <taxon>Tritonibacter</taxon>
    </lineage>
</organism>
<feature type="compositionally biased region" description="Basic and acidic residues" evidence="1">
    <location>
        <begin position="467"/>
        <end position="483"/>
    </location>
</feature>
<sequence length="705" mass="76346">MLQHVSPQRGENFDPVPTLLMHFADGNDVIRTDAVQAMAQVAPGDDRVRQALLGALLDQDPDVRSDAMEALQDFAQPEDCDTIRNSLTGDPVREVKLAAVVLLAMLKDHASIPLFRKLTLSRAEDEVAWEDEAGLWDEWLEVQAAVIRALGHLGASDAIADMLAARDDEFGQNLDQPVFEALSQMGQDGLIWLLAIVQTETGLPRKRALEILERLDPMALVDQIDALWQDKNPEVRALILNHMPVHDPRLAQAATQDPSELVRQAALRLAADPELAIEALADPSTKVQAAALDLVDRPQNADFHATLLANMVAWARTDDGPLVSAVARNWVRLAPTTPFDLLMEIARAADRPLEARVLAVSALADLQDEAATERLISLLSNPSQQVRAAAGRHLAARGRDGDEDAVEALAAAAEAVLLPPQETPDPVAVTAEAPRLKVSDKGDIVATSPSETAVSTLEAIQINRTASPRETKAEGKPSPERKQGKNRKRQAIEGPTEIAPDLARIVLTLFQDLRDPRSGAAVLAMTHAGDDTLRYGAYRALVARLDDLRITEADAVRLLAGLKDRNANIRACCAEYAAQAPDTHPALCAALGNCHDDTDAMVRVAAARVLTQKESVLSALRDDDARIRARVLDRILSTEDVVSPEEAFETLLAGDRIVTLRQGAAQSDDFKQRILEKLAAHDLTPRTAHVLLQSLNTKHGDGAAV</sequence>
<reference evidence="2 3" key="1">
    <citation type="submission" date="2019-10" db="EMBL/GenBank/DDBJ databases">
        <title>Epibacterium sp. nov., isolated from seawater.</title>
        <authorList>
            <person name="Zhang X."/>
            <person name="Li N."/>
        </authorList>
    </citation>
    <scope>NUCLEOTIDE SEQUENCE [LARGE SCALE GENOMIC DNA]</scope>
    <source>
        <strain evidence="2 3">SM1979</strain>
    </source>
</reference>
<dbReference type="Proteomes" id="UP000444174">
    <property type="component" value="Unassembled WGS sequence"/>
</dbReference>
<accession>A0A843YCD0</accession>
<evidence type="ECO:0000313" key="2">
    <source>
        <dbReference type="EMBL" id="MQQ07134.1"/>
    </source>
</evidence>